<gene>
    <name evidence="1" type="ORF">BLNAU_3044</name>
</gene>
<comment type="caution">
    <text evidence="1">The sequence shown here is derived from an EMBL/GenBank/DDBJ whole genome shotgun (WGS) entry which is preliminary data.</text>
</comment>
<evidence type="ECO:0000313" key="2">
    <source>
        <dbReference type="Proteomes" id="UP001281761"/>
    </source>
</evidence>
<sequence length="506" mass="58248">MSNRPGGVKAVLQRDGTSSLEVDGKVQATLELPTSFISALIPTRPHYAAEILMRFHRLFCMIDPSTLLMDLQIGWFAKLFDAITPSKLPFTTEFLPLHTELISVMQDYLDKIRKFAQSKEHDQIRSELDEICQSFHQKTRDYIVLLSLHPFILITQYCPNPILDFFTDFFGPDFENSVTKPFREKLRNEMDESALLSSTPPFILTSELACHVTDDEIMNVVDRIVALIETDSPIDDDTILRICAFHTNQLEYVYLPELFRKAGRSTEQYFHALNSLLSLPFDYFQLRPINCLLWPKPKTLQPTFDEWDDVDLATVGVVMPTIHENSVSFHSASSQLLKYAIDIVPQISHCAARLTLSQLERLMTPSINMITTYNLHHETLLYEGSMKRGAVFITLGRLCEQPVIAQCLSRTGFYARIIDGLLDDNSLFSFENIIDLFLRQARYSGDERAKKKILRRKNRFFLEEGWQDVLAVIFFTNSLPGLVPYRKKRAKEMMQFHGANLNNRLL</sequence>
<dbReference type="EMBL" id="JARBJD010000013">
    <property type="protein sequence ID" value="KAK2961988.1"/>
    <property type="molecule type" value="Genomic_DNA"/>
</dbReference>
<accession>A0ABQ9YE70</accession>
<proteinExistence type="predicted"/>
<dbReference type="Proteomes" id="UP001281761">
    <property type="component" value="Unassembled WGS sequence"/>
</dbReference>
<reference evidence="1 2" key="1">
    <citation type="journal article" date="2022" name="bioRxiv">
        <title>Genomics of Preaxostyla Flagellates Illuminates Evolutionary Transitions and the Path Towards Mitochondrial Loss.</title>
        <authorList>
            <person name="Novak L.V.F."/>
            <person name="Treitli S.C."/>
            <person name="Pyrih J."/>
            <person name="Halakuc P."/>
            <person name="Pipaliya S.V."/>
            <person name="Vacek V."/>
            <person name="Brzon O."/>
            <person name="Soukal P."/>
            <person name="Eme L."/>
            <person name="Dacks J.B."/>
            <person name="Karnkowska A."/>
            <person name="Elias M."/>
            <person name="Hampl V."/>
        </authorList>
    </citation>
    <scope>NUCLEOTIDE SEQUENCE [LARGE SCALE GENOMIC DNA]</scope>
    <source>
        <strain evidence="1">NAU3</strain>
        <tissue evidence="1">Gut</tissue>
    </source>
</reference>
<protein>
    <submittedName>
        <fullName evidence="1">Uncharacterized protein</fullName>
    </submittedName>
</protein>
<keyword evidence="2" id="KW-1185">Reference proteome</keyword>
<organism evidence="1 2">
    <name type="scientific">Blattamonas nauphoetae</name>
    <dbReference type="NCBI Taxonomy" id="2049346"/>
    <lineage>
        <taxon>Eukaryota</taxon>
        <taxon>Metamonada</taxon>
        <taxon>Preaxostyla</taxon>
        <taxon>Oxymonadida</taxon>
        <taxon>Blattamonas</taxon>
    </lineage>
</organism>
<name>A0ABQ9YE70_9EUKA</name>
<evidence type="ECO:0000313" key="1">
    <source>
        <dbReference type="EMBL" id="KAK2961988.1"/>
    </source>
</evidence>